<sequence>MLLNLLPERRKSLRLPKPLGGEPAELQRAFDDGVDIQRPICPVDEHVVKFLSDPKEFRARMDQLGQDSNFLVFLVRQTEAKGYQAVVNEYCFSGGRNDETLFAQLFEGLYHPIIHLAFGVEFDQPTHRFKDGPARVRDAVLGNAAGEVAALAAQFRVQPGELDRRLAEMTSCSAYMAGAAQRPGKPRKIDFFHLHTVTAALAMAVLIAQPWIDAAVKARLMEWKPRVDMVWYVSSGAVELHLEEVLPYSPGASAGMGWRELYGAVRVVHDDGQLAKFVGALRTGEEV</sequence>
<organism evidence="2 3">
    <name type="scientific">Aspergillus terreus</name>
    <dbReference type="NCBI Taxonomy" id="33178"/>
    <lineage>
        <taxon>Eukaryota</taxon>
        <taxon>Fungi</taxon>
        <taxon>Dikarya</taxon>
        <taxon>Ascomycota</taxon>
        <taxon>Pezizomycotina</taxon>
        <taxon>Eurotiomycetes</taxon>
        <taxon>Eurotiomycetidae</taxon>
        <taxon>Eurotiales</taxon>
        <taxon>Aspergillaceae</taxon>
        <taxon>Aspergillus</taxon>
        <taxon>Aspergillus subgen. Circumdati</taxon>
    </lineage>
</organism>
<dbReference type="PANTHER" id="PTHR35870">
    <property type="entry name" value="PROTEIN, PUTATIVE (AFU_ORTHOLOGUE AFUA_5G03330)-RELATED"/>
    <property type="match status" value="1"/>
</dbReference>
<comment type="caution">
    <text evidence="2">The sequence shown here is derived from an EMBL/GenBank/DDBJ whole genome shotgun (WGS) entry which is preliminary data.</text>
</comment>
<dbReference type="OrthoDB" id="10004862at2759"/>
<evidence type="ECO:0000313" key="3">
    <source>
        <dbReference type="Proteomes" id="UP000452235"/>
    </source>
</evidence>
<protein>
    <submittedName>
        <fullName evidence="2">Oxidoreductase AflY</fullName>
    </submittedName>
</protein>
<name>A0A5M3Z5T1_ASPTE</name>
<dbReference type="GO" id="GO:0016491">
    <property type="term" value="F:oxidoreductase activity"/>
    <property type="evidence" value="ECO:0007669"/>
    <property type="project" value="UniProtKB-KW"/>
</dbReference>
<keyword evidence="3" id="KW-1185">Reference proteome</keyword>
<proteinExistence type="predicted"/>
<reference evidence="2 3" key="1">
    <citation type="submission" date="2020-01" db="EMBL/GenBank/DDBJ databases">
        <title>Aspergillus terreus IFO 6365 whole genome shotgun sequence.</title>
        <authorList>
            <person name="Kanamasa S."/>
            <person name="Takahashi H."/>
        </authorList>
    </citation>
    <scope>NUCLEOTIDE SEQUENCE [LARGE SCALE GENOMIC DNA]</scope>
    <source>
        <strain evidence="2 3">IFO 6365</strain>
    </source>
</reference>
<accession>A0A5M3Z5T1</accession>
<gene>
    <name evidence="2" type="ORF">ATEIFO6365_0005075300</name>
</gene>
<dbReference type="AlphaFoldDB" id="A0A5M3Z5T1"/>
<dbReference type="Pfam" id="PF14027">
    <property type="entry name" value="Questin_oxidase"/>
    <property type="match status" value="2"/>
</dbReference>
<dbReference type="Proteomes" id="UP000452235">
    <property type="component" value="Unassembled WGS sequence"/>
</dbReference>
<dbReference type="PANTHER" id="PTHR35870:SF7">
    <property type="entry name" value="BAEYER-VILLIGER OXIDASE MDPL"/>
    <property type="match status" value="1"/>
</dbReference>
<keyword evidence="1" id="KW-0560">Oxidoreductase</keyword>
<dbReference type="EMBL" id="BLJY01000005">
    <property type="protein sequence ID" value="GFF16561.1"/>
    <property type="molecule type" value="Genomic_DNA"/>
</dbReference>
<dbReference type="VEuPathDB" id="FungiDB:ATEG_08459"/>
<evidence type="ECO:0000256" key="1">
    <source>
        <dbReference type="ARBA" id="ARBA00023002"/>
    </source>
</evidence>
<dbReference type="InterPro" id="IPR025337">
    <property type="entry name" value="Questin_oxidase-like"/>
</dbReference>
<evidence type="ECO:0000313" key="2">
    <source>
        <dbReference type="EMBL" id="GFF16561.1"/>
    </source>
</evidence>